<sequence>MNGLDKKILKLRTEFKGWYAASAHHLNLNELSQGKANASLFISHLILTPHPVPMINGLMIATMASMVGVYAVRTLIDDEYPLLKTIRPPKLIEPTIFEENKLLIETYVINNRRARADTIIVFAVIKSEAGRLKAKCIFYYRILAKDLIEPKLKSLDPSLYL</sequence>
<organism evidence="1 2">
    <name type="scientific">Candidatus Giovannonibacteria bacterium RIFCSPLOWO2_01_FULL_45_34</name>
    <dbReference type="NCBI Taxonomy" id="1798351"/>
    <lineage>
        <taxon>Bacteria</taxon>
        <taxon>Candidatus Giovannoniibacteriota</taxon>
    </lineage>
</organism>
<dbReference type="AlphaFoldDB" id="A0A1F5X0M9"/>
<dbReference type="Proteomes" id="UP000178114">
    <property type="component" value="Unassembled WGS sequence"/>
</dbReference>
<comment type="caution">
    <text evidence="1">The sequence shown here is derived from an EMBL/GenBank/DDBJ whole genome shotgun (WGS) entry which is preliminary data.</text>
</comment>
<gene>
    <name evidence="1" type="ORF">A2930_01330</name>
</gene>
<evidence type="ECO:0000313" key="2">
    <source>
        <dbReference type="Proteomes" id="UP000178114"/>
    </source>
</evidence>
<protein>
    <recommendedName>
        <fullName evidence="3">Thioesterase domain-containing protein</fullName>
    </recommendedName>
</protein>
<name>A0A1F5X0M9_9BACT</name>
<reference evidence="1 2" key="1">
    <citation type="journal article" date="2016" name="Nat. Commun.">
        <title>Thousands of microbial genomes shed light on interconnected biogeochemical processes in an aquifer system.</title>
        <authorList>
            <person name="Anantharaman K."/>
            <person name="Brown C.T."/>
            <person name="Hug L.A."/>
            <person name="Sharon I."/>
            <person name="Castelle C.J."/>
            <person name="Probst A.J."/>
            <person name="Thomas B.C."/>
            <person name="Singh A."/>
            <person name="Wilkins M.J."/>
            <person name="Karaoz U."/>
            <person name="Brodie E.L."/>
            <person name="Williams K.H."/>
            <person name="Hubbard S.S."/>
            <person name="Banfield J.F."/>
        </authorList>
    </citation>
    <scope>NUCLEOTIDE SEQUENCE [LARGE SCALE GENOMIC DNA]</scope>
</reference>
<evidence type="ECO:0008006" key="3">
    <source>
        <dbReference type="Google" id="ProtNLM"/>
    </source>
</evidence>
<evidence type="ECO:0000313" key="1">
    <source>
        <dbReference type="EMBL" id="OGF81420.1"/>
    </source>
</evidence>
<dbReference type="EMBL" id="MFID01000011">
    <property type="protein sequence ID" value="OGF81420.1"/>
    <property type="molecule type" value="Genomic_DNA"/>
</dbReference>
<accession>A0A1F5X0M9</accession>
<proteinExistence type="predicted"/>
<dbReference type="STRING" id="1798351.A2930_01330"/>